<keyword evidence="1" id="KW-0812">Transmembrane</keyword>
<keyword evidence="1" id="KW-1133">Transmembrane helix</keyword>
<evidence type="ECO:0000256" key="1">
    <source>
        <dbReference type="SAM" id="Phobius"/>
    </source>
</evidence>
<evidence type="ECO:0000313" key="2">
    <source>
        <dbReference type="EMBL" id="CAG9974126.1"/>
    </source>
</evidence>
<sequence length="133" mass="15020">MDALSILVHATIWLVWLTALYMILTPLSDPPSPLLDLPPERLQFLKDELSSSDSRCARILKQQIEEIKENIEIQRKLDQNIADESQKIKTAVQRLVTAMLKSRPSGVGPVQSRKTTLQLRVFPEEIPSDVAFG</sequence>
<dbReference type="Proteomes" id="UP000754883">
    <property type="component" value="Unassembled WGS sequence"/>
</dbReference>
<dbReference type="AlphaFoldDB" id="A0A9N9U2Z2"/>
<gene>
    <name evidence="2" type="ORF">CBYS24578_00011709</name>
</gene>
<reference evidence="2" key="1">
    <citation type="submission" date="2021-10" db="EMBL/GenBank/DDBJ databases">
        <authorList>
            <person name="Piombo E."/>
        </authorList>
    </citation>
    <scope>NUCLEOTIDE SEQUENCE</scope>
</reference>
<organism evidence="2 3">
    <name type="scientific">Clonostachys byssicola</name>
    <dbReference type="NCBI Taxonomy" id="160290"/>
    <lineage>
        <taxon>Eukaryota</taxon>
        <taxon>Fungi</taxon>
        <taxon>Dikarya</taxon>
        <taxon>Ascomycota</taxon>
        <taxon>Pezizomycotina</taxon>
        <taxon>Sordariomycetes</taxon>
        <taxon>Hypocreomycetidae</taxon>
        <taxon>Hypocreales</taxon>
        <taxon>Bionectriaceae</taxon>
        <taxon>Clonostachys</taxon>
    </lineage>
</organism>
<evidence type="ECO:0000313" key="3">
    <source>
        <dbReference type="Proteomes" id="UP000754883"/>
    </source>
</evidence>
<protein>
    <submittedName>
        <fullName evidence="2">Uncharacterized protein</fullName>
    </submittedName>
</protein>
<keyword evidence="1" id="KW-0472">Membrane</keyword>
<accession>A0A9N9U2Z2</accession>
<keyword evidence="3" id="KW-1185">Reference proteome</keyword>
<name>A0A9N9U2Z2_9HYPO</name>
<comment type="caution">
    <text evidence="2">The sequence shown here is derived from an EMBL/GenBank/DDBJ whole genome shotgun (WGS) entry which is preliminary data.</text>
</comment>
<proteinExistence type="predicted"/>
<dbReference type="EMBL" id="CABFNO020001247">
    <property type="protein sequence ID" value="CAG9974126.1"/>
    <property type="molecule type" value="Genomic_DNA"/>
</dbReference>
<feature type="transmembrane region" description="Helical" evidence="1">
    <location>
        <begin position="6"/>
        <end position="24"/>
    </location>
</feature>